<feature type="region of interest" description="Disordered" evidence="1">
    <location>
        <begin position="351"/>
        <end position="374"/>
    </location>
</feature>
<dbReference type="GO" id="GO:0005634">
    <property type="term" value="C:nucleus"/>
    <property type="evidence" value="ECO:0007669"/>
    <property type="project" value="TreeGrafter"/>
</dbReference>
<dbReference type="PROSITE" id="PS50174">
    <property type="entry name" value="G_PATCH"/>
    <property type="match status" value="1"/>
</dbReference>
<evidence type="ECO:0000313" key="2">
    <source>
        <dbReference type="EMBL" id="CAE7010480.1"/>
    </source>
</evidence>
<dbReference type="PANTHER" id="PTHR13384:SF19">
    <property type="entry name" value="G PATCH DOMAIN-CONTAINING PROTEIN 1"/>
    <property type="match status" value="1"/>
</dbReference>
<evidence type="ECO:0000256" key="1">
    <source>
        <dbReference type="SAM" id="MobiDB-lite"/>
    </source>
</evidence>
<feature type="region of interest" description="Disordered" evidence="1">
    <location>
        <begin position="542"/>
        <end position="572"/>
    </location>
</feature>
<evidence type="ECO:0000313" key="3">
    <source>
        <dbReference type="Proteomes" id="UP000472372"/>
    </source>
</evidence>
<reference evidence="2" key="1">
    <citation type="submission" date="2021-02" db="EMBL/GenBank/DDBJ databases">
        <authorList>
            <person name="Syme A R."/>
            <person name="Syme A R."/>
            <person name="Moolhuijzen P."/>
        </authorList>
    </citation>
    <scope>NUCLEOTIDE SEQUENCE</scope>
    <source>
        <strain evidence="2">W1-1</strain>
    </source>
</reference>
<dbReference type="EMBL" id="HG992978">
    <property type="protein sequence ID" value="CAE7010480.1"/>
    <property type="molecule type" value="Genomic_DNA"/>
</dbReference>
<dbReference type="Pfam" id="PF07713">
    <property type="entry name" value="DUF1604"/>
    <property type="match status" value="1"/>
</dbReference>
<dbReference type="GO" id="GO:0003723">
    <property type="term" value="F:RNA binding"/>
    <property type="evidence" value="ECO:0007669"/>
    <property type="project" value="TreeGrafter"/>
</dbReference>
<dbReference type="PANTHER" id="PTHR13384">
    <property type="entry name" value="G PATCH DOMAIN-CONTAINING PROTEIN 1"/>
    <property type="match status" value="1"/>
</dbReference>
<feature type="compositionally biased region" description="Polar residues" evidence="1">
    <location>
        <begin position="547"/>
        <end position="562"/>
    </location>
</feature>
<dbReference type="AlphaFoldDB" id="A0A6S6VS65"/>
<dbReference type="Proteomes" id="UP000472372">
    <property type="component" value="Chromosome 2"/>
</dbReference>
<feature type="region of interest" description="Disordered" evidence="1">
    <location>
        <begin position="1"/>
        <end position="40"/>
    </location>
</feature>
<gene>
    <name evidence="2" type="ORF">PTTW11_02019</name>
</gene>
<proteinExistence type="predicted"/>
<dbReference type="InterPro" id="IPR000467">
    <property type="entry name" value="G_patch_dom"/>
</dbReference>
<name>A0A6S6VS65_9PLEO</name>
<protein>
    <submittedName>
        <fullName evidence="2">G-patch domain protein</fullName>
    </submittedName>
</protein>
<dbReference type="GO" id="GO:0006397">
    <property type="term" value="P:mRNA processing"/>
    <property type="evidence" value="ECO:0007669"/>
    <property type="project" value="InterPro"/>
</dbReference>
<dbReference type="InterPro" id="IPR011666">
    <property type="entry name" value="DUF1604"/>
</dbReference>
<dbReference type="Pfam" id="PF26093">
    <property type="entry name" value="HTH_TGH"/>
    <property type="match status" value="1"/>
</dbReference>
<organism evidence="2 3">
    <name type="scientific">Pyrenophora teres f. teres</name>
    <dbReference type="NCBI Taxonomy" id="97479"/>
    <lineage>
        <taxon>Eukaryota</taxon>
        <taxon>Fungi</taxon>
        <taxon>Dikarya</taxon>
        <taxon>Ascomycota</taxon>
        <taxon>Pezizomycotina</taxon>
        <taxon>Dothideomycetes</taxon>
        <taxon>Pleosporomycetidae</taxon>
        <taxon>Pleosporales</taxon>
        <taxon>Pleosporineae</taxon>
        <taxon>Pleosporaceae</taxon>
        <taxon>Pyrenophora</taxon>
    </lineage>
</organism>
<accession>A0A6S6VS65</accession>
<sequence length="716" mass="77175">MAYKRPRASSPTNAQKRSRGGPSKYISLGTELPDEDGDDGAFVPVWKQTVTDERGRRRLHGAFTGGFSAGYFNTVGSKEGWTPKTFVSSRTNRNKDQPTGPIQRAEDFMDDEDLAAAAESRKLETAQNFSGIGEARQANDDGLFGLFATQEETMGVKLAQKMGWRRDQGIGRKVCRNADLEVGAPVSKDGAAHMFAPQDARIMTIPRENIQRKGLGYTSEARLDAVEDEAADHISKFLLPYHEASKKAPTVKKPAIKKSSFGVGVLNDTGSDDEDPYELGPKITFNRTIGKDKKGKKPSKFAKAGTGEKHIFVSKKGPSKALVPQSRSSVDGKPPLRGFVFASGTVDYASKPKYPPPQIPPGWKSSKVTTPNTDSKEYESVADAAKASTLDAKGRSALLGEKPLPGKSIFDFIPKDARDRIAALSGKADLPQGLGEAAPEGHLPANKAPPKDLWSLVPTLDKSLAAGALAKGATGWMPYAEDLEKRARYVGFLELRAGLKNGLPERPGGVSISDWVKELQEFSHAAEVFKPTTGIMASRFTSSSSSILPGNNSTGAPSTENLLRQPVSKPEDPAEQAAKLEMYGPMTRSSFPFHPSRLLCKRFNVKPPPDMPAGPDESEGHFASFKAQTTEAVSKAEMQKLQHEVLTNGPPIQRPSWMGVPADGGSATADSAAAVGVRQIEHAVVDVERNDALLNERAGEDVFKALFGDDDDDDED</sequence>